<proteinExistence type="predicted"/>
<name>A0ACB9LAI9_BAUVA</name>
<evidence type="ECO:0000313" key="1">
    <source>
        <dbReference type="EMBL" id="KAI4306776.1"/>
    </source>
</evidence>
<comment type="caution">
    <text evidence="1">The sequence shown here is derived from an EMBL/GenBank/DDBJ whole genome shotgun (WGS) entry which is preliminary data.</text>
</comment>
<keyword evidence="2" id="KW-1185">Reference proteome</keyword>
<reference evidence="1 2" key="1">
    <citation type="journal article" date="2022" name="DNA Res.">
        <title>Chromosomal-level genome assembly of the orchid tree Bauhinia variegata (Leguminosae; Cercidoideae) supports the allotetraploid origin hypothesis of Bauhinia.</title>
        <authorList>
            <person name="Zhong Y."/>
            <person name="Chen Y."/>
            <person name="Zheng D."/>
            <person name="Pang J."/>
            <person name="Liu Y."/>
            <person name="Luo S."/>
            <person name="Meng S."/>
            <person name="Qian L."/>
            <person name="Wei D."/>
            <person name="Dai S."/>
            <person name="Zhou R."/>
        </authorList>
    </citation>
    <scope>NUCLEOTIDE SEQUENCE [LARGE SCALE GENOMIC DNA]</scope>
    <source>
        <strain evidence="1">BV-YZ2020</strain>
    </source>
</reference>
<gene>
    <name evidence="1" type="ORF">L6164_030024</name>
</gene>
<dbReference type="EMBL" id="CM039437">
    <property type="protein sequence ID" value="KAI4306776.1"/>
    <property type="molecule type" value="Genomic_DNA"/>
</dbReference>
<sequence>MEQHKSRRLVLMPSPLQGHIIPILELAGILHSKGFSIVIVHTNFNSPDSSAYPNFTFLSIPDGLSETEAADPVYLTDLINIRCATPLRECLAKLLCDGSREPVSCFISDAALHFTRAVCDGLQLPRLVLRTGGASSFVIFASFPLLREKGYLPVQDSRLEEPVPEFAPLKVKDLPKMETRDPDGFYKFVCHVVDECKASSGLIWNTFEELESSALTRLRQEFSFPIYQIGPFHKYFPTGSPASSLLIPDRNQKVNAKYASDVWKVGLQLPNVPDRGEIEKTIRKLMLGSEGKEIRDNVLNLKEKANLCMRDGGSSFCSLENLVNHILSLK</sequence>
<organism evidence="1 2">
    <name type="scientific">Bauhinia variegata</name>
    <name type="common">Purple orchid tree</name>
    <name type="synonym">Phanera variegata</name>
    <dbReference type="NCBI Taxonomy" id="167791"/>
    <lineage>
        <taxon>Eukaryota</taxon>
        <taxon>Viridiplantae</taxon>
        <taxon>Streptophyta</taxon>
        <taxon>Embryophyta</taxon>
        <taxon>Tracheophyta</taxon>
        <taxon>Spermatophyta</taxon>
        <taxon>Magnoliopsida</taxon>
        <taxon>eudicotyledons</taxon>
        <taxon>Gunneridae</taxon>
        <taxon>Pentapetalae</taxon>
        <taxon>rosids</taxon>
        <taxon>fabids</taxon>
        <taxon>Fabales</taxon>
        <taxon>Fabaceae</taxon>
        <taxon>Cercidoideae</taxon>
        <taxon>Cercideae</taxon>
        <taxon>Bauhiniinae</taxon>
        <taxon>Bauhinia</taxon>
    </lineage>
</organism>
<evidence type="ECO:0000313" key="2">
    <source>
        <dbReference type="Proteomes" id="UP000828941"/>
    </source>
</evidence>
<accession>A0ACB9LAI9</accession>
<protein>
    <submittedName>
        <fullName evidence="1">Uncharacterized protein</fullName>
    </submittedName>
</protein>
<dbReference type="Proteomes" id="UP000828941">
    <property type="component" value="Chromosome 12"/>
</dbReference>